<organism evidence="1 2">
    <name type="scientific">candidate division TA06 bacterium DG_26</name>
    <dbReference type="NCBI Taxonomy" id="1703771"/>
    <lineage>
        <taxon>Bacteria</taxon>
        <taxon>Bacteria division TA06</taxon>
    </lineage>
</organism>
<reference evidence="1 2" key="1">
    <citation type="journal article" date="2015" name="Microbiome">
        <title>Genomic resolution of linkages in carbon, nitrogen, and sulfur cycling among widespread estuary sediment bacteria.</title>
        <authorList>
            <person name="Baker B.J."/>
            <person name="Lazar C.S."/>
            <person name="Teske A.P."/>
            <person name="Dick G.J."/>
        </authorList>
    </citation>
    <scope>NUCLEOTIDE SEQUENCE [LARGE SCALE GENOMIC DNA]</scope>
    <source>
        <strain evidence="1">DG_26</strain>
    </source>
</reference>
<sequence>MTPLDLGLETIYCKKLKGTEGHRTFHSVSLSVKPGLKIQWWKILRAVKTQGVRTNRWVGMDYVIGTFLDMMMC</sequence>
<gene>
    <name evidence="1" type="ORF">AMJ40_05435</name>
</gene>
<dbReference type="Proteomes" id="UP000051124">
    <property type="component" value="Unassembled WGS sequence"/>
</dbReference>
<evidence type="ECO:0000313" key="2">
    <source>
        <dbReference type="Proteomes" id="UP000051124"/>
    </source>
</evidence>
<comment type="caution">
    <text evidence="1">The sequence shown here is derived from an EMBL/GenBank/DDBJ whole genome shotgun (WGS) entry which is preliminary data.</text>
</comment>
<dbReference type="AlphaFoldDB" id="A0A0S7WIM7"/>
<proteinExistence type="predicted"/>
<dbReference type="EMBL" id="LIZT01000057">
    <property type="protein sequence ID" value="KPJ49468.1"/>
    <property type="molecule type" value="Genomic_DNA"/>
</dbReference>
<name>A0A0S7WIM7_UNCT6</name>
<accession>A0A0S7WIM7</accession>
<evidence type="ECO:0000313" key="1">
    <source>
        <dbReference type="EMBL" id="KPJ49468.1"/>
    </source>
</evidence>
<protein>
    <submittedName>
        <fullName evidence="1">Uncharacterized protein</fullName>
    </submittedName>
</protein>